<evidence type="ECO:0000256" key="5">
    <source>
        <dbReference type="ARBA" id="ARBA00023002"/>
    </source>
</evidence>
<dbReference type="PANTHER" id="PTHR11465:SF9">
    <property type="entry name" value="CATALASE"/>
    <property type="match status" value="1"/>
</dbReference>
<keyword evidence="2 7" id="KW-0575">Peroxidase</keyword>
<keyword evidence="5 7" id="KW-0560">Oxidoreductase</keyword>
<dbReference type="PIRSF" id="PIRSF000296">
    <property type="entry name" value="SrpA"/>
    <property type="match status" value="1"/>
</dbReference>
<organism evidence="9 10">
    <name type="scientific">Psychrobacillus mangrovi</name>
    <dbReference type="NCBI Taxonomy" id="3117745"/>
    <lineage>
        <taxon>Bacteria</taxon>
        <taxon>Bacillati</taxon>
        <taxon>Bacillota</taxon>
        <taxon>Bacilli</taxon>
        <taxon>Bacillales</taxon>
        <taxon>Bacillaceae</taxon>
        <taxon>Psychrobacillus</taxon>
    </lineage>
</organism>
<dbReference type="SUPFAM" id="SSF56634">
    <property type="entry name" value="Heme-dependent catalase-like"/>
    <property type="match status" value="1"/>
</dbReference>
<evidence type="ECO:0000259" key="8">
    <source>
        <dbReference type="SMART" id="SM01060"/>
    </source>
</evidence>
<keyword evidence="3 7" id="KW-0349">Heme</keyword>
<comment type="caution">
    <text evidence="9">The sequence shown here is derived from an EMBL/GenBank/DDBJ whole genome shotgun (WGS) entry which is preliminary data.</text>
</comment>
<dbReference type="InterPro" id="IPR011614">
    <property type="entry name" value="Catalase_core"/>
</dbReference>
<proteinExistence type="inferred from homology"/>
<dbReference type="Gene3D" id="1.20.1280.120">
    <property type="match status" value="1"/>
</dbReference>
<evidence type="ECO:0000256" key="7">
    <source>
        <dbReference type="PIRNR" id="PIRNR000296"/>
    </source>
</evidence>
<keyword evidence="4 7" id="KW-0479">Metal-binding</keyword>
<dbReference type="EMBL" id="JBAWSY010000008">
    <property type="protein sequence ID" value="MEI4770457.1"/>
    <property type="molecule type" value="Genomic_DNA"/>
</dbReference>
<reference evidence="9 10" key="1">
    <citation type="submission" date="2024-01" db="EMBL/GenBank/DDBJ databases">
        <title>Seven novel Bacillus-like species.</title>
        <authorList>
            <person name="Liu G."/>
        </authorList>
    </citation>
    <scope>NUCLEOTIDE SEQUENCE [LARGE SCALE GENOMIC DNA]</scope>
    <source>
        <strain evidence="9 10">FJAT-51614</strain>
    </source>
</reference>
<evidence type="ECO:0000313" key="9">
    <source>
        <dbReference type="EMBL" id="MEI4770457.1"/>
    </source>
</evidence>
<evidence type="ECO:0000256" key="6">
    <source>
        <dbReference type="ARBA" id="ARBA00023004"/>
    </source>
</evidence>
<dbReference type="Gene3D" id="2.40.180.10">
    <property type="entry name" value="Catalase core domain"/>
    <property type="match status" value="1"/>
</dbReference>
<gene>
    <name evidence="9" type="ORF">WAX74_12500</name>
</gene>
<dbReference type="PROSITE" id="PS51402">
    <property type="entry name" value="CATALASE_3"/>
    <property type="match status" value="1"/>
</dbReference>
<dbReference type="Proteomes" id="UP001364890">
    <property type="component" value="Unassembled WGS sequence"/>
</dbReference>
<dbReference type="RefSeq" id="WP_336498015.1">
    <property type="nucleotide sequence ID" value="NZ_JBAWSY010000008.1"/>
</dbReference>
<evidence type="ECO:0000256" key="1">
    <source>
        <dbReference type="ARBA" id="ARBA00005329"/>
    </source>
</evidence>
<keyword evidence="10" id="KW-1185">Reference proteome</keyword>
<dbReference type="SMART" id="SM01060">
    <property type="entry name" value="Catalase"/>
    <property type="match status" value="1"/>
</dbReference>
<dbReference type="GO" id="GO:0004096">
    <property type="term" value="F:catalase activity"/>
    <property type="evidence" value="ECO:0007669"/>
    <property type="project" value="UniProtKB-EC"/>
</dbReference>
<evidence type="ECO:0000256" key="2">
    <source>
        <dbReference type="ARBA" id="ARBA00022559"/>
    </source>
</evidence>
<accession>A0ABU8F886</accession>
<dbReference type="Pfam" id="PF00199">
    <property type="entry name" value="Catalase"/>
    <property type="match status" value="1"/>
</dbReference>
<comment type="function">
    <text evidence="7">Has an organic peroxide-dependent peroxidase activity.</text>
</comment>
<dbReference type="PANTHER" id="PTHR11465">
    <property type="entry name" value="CATALASE"/>
    <property type="match status" value="1"/>
</dbReference>
<evidence type="ECO:0000256" key="4">
    <source>
        <dbReference type="ARBA" id="ARBA00022723"/>
    </source>
</evidence>
<name>A0ABU8F886_9BACI</name>
<dbReference type="InterPro" id="IPR018028">
    <property type="entry name" value="Catalase"/>
</dbReference>
<dbReference type="EC" id="1.11.1.-" evidence="7"/>
<protein>
    <recommendedName>
        <fullName evidence="7">Catalase-related peroxidase</fullName>
        <ecNumber evidence="7">1.11.1.-</ecNumber>
    </recommendedName>
</protein>
<dbReference type="InterPro" id="IPR020835">
    <property type="entry name" value="Catalase_sf"/>
</dbReference>
<keyword evidence="6 7" id="KW-0408">Iron</keyword>
<comment type="cofactor">
    <cofactor evidence="7">
        <name>heme</name>
        <dbReference type="ChEBI" id="CHEBI:30413"/>
    </cofactor>
</comment>
<dbReference type="InterPro" id="IPR024168">
    <property type="entry name" value="Catalase_SrpA-type_pred"/>
</dbReference>
<sequence>MIHINKSNEHHNRLPTEAIDTLEKIQGTFPGARRAHAKGHYYEAIFTPTGNAKPYTIAGHLQDQEVPVTVRFSNSPPNPSAADFLSPVKGMSVLFHLPDGTTSHLVSTTVPMFVTKDPESFIDMLKTLTADKTGLDKVDLGLGIANILKKYPERKNIILALKEQMKQPPTSYALLNYYPIHAFYFVNRDGKRQAIKYEWQPVKSETKPSKKFSPDYLSEDLEYRLINGQVSFNLIIRLGLESDPTDDPTDPWPDDRAKINVGQLNILKPFQPKEKLLFDPTIVTTGIELPNDPILHFRHEAYAVSFNRRQKNE</sequence>
<comment type="similarity">
    <text evidence="1 7">Belongs to the catalase family.</text>
</comment>
<feature type="domain" description="Catalase core" evidence="8">
    <location>
        <begin position="2"/>
        <end position="313"/>
    </location>
</feature>
<evidence type="ECO:0000256" key="3">
    <source>
        <dbReference type="ARBA" id="ARBA00022617"/>
    </source>
</evidence>
<evidence type="ECO:0000313" key="10">
    <source>
        <dbReference type="Proteomes" id="UP001364890"/>
    </source>
</evidence>